<dbReference type="InterPro" id="IPR018914">
    <property type="entry name" value="DUF2480"/>
</dbReference>
<dbReference type="Proteomes" id="UP000317646">
    <property type="component" value="Unassembled WGS sequence"/>
</dbReference>
<name>A0A502GJA6_9BACT</name>
<protein>
    <submittedName>
        <fullName evidence="1">DUF2480 family protein</fullName>
    </submittedName>
</protein>
<gene>
    <name evidence="1" type="ORF">EAH73_18780</name>
</gene>
<comment type="caution">
    <text evidence="1">The sequence shown here is derived from an EMBL/GenBank/DDBJ whole genome shotgun (WGS) entry which is preliminary data.</text>
</comment>
<organism evidence="1 2">
    <name type="scientific">Hymenobacter nivis</name>
    <dbReference type="NCBI Taxonomy" id="1850093"/>
    <lineage>
        <taxon>Bacteria</taxon>
        <taxon>Pseudomonadati</taxon>
        <taxon>Bacteroidota</taxon>
        <taxon>Cytophagia</taxon>
        <taxon>Cytophagales</taxon>
        <taxon>Hymenobacteraceae</taxon>
        <taxon>Hymenobacter</taxon>
    </lineage>
</organism>
<proteinExistence type="predicted"/>
<accession>A0A502GJA6</accession>
<evidence type="ECO:0000313" key="2">
    <source>
        <dbReference type="Proteomes" id="UP000317646"/>
    </source>
</evidence>
<dbReference type="AlphaFoldDB" id="A0A502GJA6"/>
<dbReference type="RefSeq" id="WP_140468990.1">
    <property type="nucleotide sequence ID" value="NZ_RCYZ01000009.1"/>
</dbReference>
<dbReference type="Pfam" id="PF10652">
    <property type="entry name" value="DUF2480"/>
    <property type="match status" value="1"/>
</dbReference>
<reference evidence="1 2" key="1">
    <citation type="journal article" date="2019" name="Environ. Microbiol.">
        <title>Species interactions and distinct microbial communities in high Arctic permafrost affected cryosols are associated with the CH4 and CO2 gas fluxes.</title>
        <authorList>
            <person name="Altshuler I."/>
            <person name="Hamel J."/>
            <person name="Turney S."/>
            <person name="Magnuson E."/>
            <person name="Levesque R."/>
            <person name="Greer C."/>
            <person name="Whyte L.G."/>
        </authorList>
    </citation>
    <scope>NUCLEOTIDE SEQUENCE [LARGE SCALE GENOMIC DNA]</scope>
    <source>
        <strain evidence="1 2">S9.2P</strain>
    </source>
</reference>
<dbReference type="OrthoDB" id="9803040at2"/>
<keyword evidence="2" id="KW-1185">Reference proteome</keyword>
<dbReference type="EMBL" id="RCYZ01000009">
    <property type="protein sequence ID" value="TPG62249.1"/>
    <property type="molecule type" value="Genomic_DNA"/>
</dbReference>
<sequence length="177" mass="19766">MDTEPLFVNRVANSGLVTLNLEEFIHAGERVLYDLKDNLFHGLILREKDFREFIKTHDWAQYDGQNVAIVCSADAIVPTWAYMLLASKLQNHAHRYVFGDLGALEQSLFEEAIVGLDAETYRDAKVVVKGCGDKPVPTFAYVAIMQKLLPVTSSIMYGEPCSTVPLYKKPKAAVVAE</sequence>
<evidence type="ECO:0000313" key="1">
    <source>
        <dbReference type="EMBL" id="TPG62249.1"/>
    </source>
</evidence>